<name>A0A5B8C3I2_9MICO</name>
<proteinExistence type="predicted"/>
<dbReference type="Proteomes" id="UP000314616">
    <property type="component" value="Chromosome"/>
</dbReference>
<dbReference type="AlphaFoldDB" id="A0A5B8C3I2"/>
<evidence type="ECO:0000313" key="1">
    <source>
        <dbReference type="EMBL" id="QDC25163.1"/>
    </source>
</evidence>
<sequence length="75" mass="8042">MRTTLDLDDAVLAAVRAKARSENISLGRAASDLVRQGLAAGRIAHRAGFPVFQSPPSGHVITDDLVDRFRDDAGR</sequence>
<accession>A0A5B8C3I2</accession>
<gene>
    <name evidence="1" type="ORF">FE374_11605</name>
</gene>
<protein>
    <submittedName>
        <fullName evidence="1">DUF2191 domain-containing protein</fullName>
    </submittedName>
</protein>
<reference evidence="1 2" key="1">
    <citation type="submission" date="2019-05" db="EMBL/GenBank/DDBJ databases">
        <title>Georgenia *** sp. nov., and Georgenia *** sp. nov., isolated from the intestinal contents of plateau pika (Ochotona curzoniae) in the Qinghai-Tibet plateau of China.</title>
        <authorList>
            <person name="Tian Z."/>
        </authorList>
    </citation>
    <scope>NUCLEOTIDE SEQUENCE [LARGE SCALE GENOMIC DNA]</scope>
    <source>
        <strain evidence="1 2">Z443</strain>
    </source>
</reference>
<evidence type="ECO:0000313" key="2">
    <source>
        <dbReference type="Proteomes" id="UP000314616"/>
    </source>
</evidence>
<organism evidence="1 2">
    <name type="scientific">Georgenia yuyongxinii</name>
    <dbReference type="NCBI Taxonomy" id="2589797"/>
    <lineage>
        <taxon>Bacteria</taxon>
        <taxon>Bacillati</taxon>
        <taxon>Actinomycetota</taxon>
        <taxon>Actinomycetes</taxon>
        <taxon>Micrococcales</taxon>
        <taxon>Bogoriellaceae</taxon>
        <taxon>Georgenia</taxon>
    </lineage>
</organism>
<dbReference type="EMBL" id="CP040915">
    <property type="protein sequence ID" value="QDC25163.1"/>
    <property type="molecule type" value="Genomic_DNA"/>
</dbReference>
<dbReference type="KEGG" id="gyu:FE374_11605"/>
<dbReference type="OrthoDB" id="9813767at2"/>
<dbReference type="RefSeq" id="WP_139929236.1">
    <property type="nucleotide sequence ID" value="NZ_CP040915.1"/>
</dbReference>